<feature type="domain" description="Beta-ketoacyl-[acyl-carrier-protein] synthase III C-terminal" evidence="3">
    <location>
        <begin position="241"/>
        <end position="314"/>
    </location>
</feature>
<organism evidence="5 6">
    <name type="scientific">Sphingomonas glacialis</name>
    <dbReference type="NCBI Taxonomy" id="658225"/>
    <lineage>
        <taxon>Bacteria</taxon>
        <taxon>Pseudomonadati</taxon>
        <taxon>Pseudomonadota</taxon>
        <taxon>Alphaproteobacteria</taxon>
        <taxon>Sphingomonadales</taxon>
        <taxon>Sphingomonadaceae</taxon>
        <taxon>Sphingomonas</taxon>
    </lineage>
</organism>
<evidence type="ECO:0000256" key="1">
    <source>
        <dbReference type="ARBA" id="ARBA00022679"/>
    </source>
</evidence>
<dbReference type="Pfam" id="PF08545">
    <property type="entry name" value="ACP_syn_III"/>
    <property type="match status" value="1"/>
</dbReference>
<evidence type="ECO:0000259" key="4">
    <source>
        <dbReference type="Pfam" id="PF08545"/>
    </source>
</evidence>
<dbReference type="SUPFAM" id="SSF53901">
    <property type="entry name" value="Thiolase-like"/>
    <property type="match status" value="1"/>
</dbReference>
<evidence type="ECO:0000259" key="3">
    <source>
        <dbReference type="Pfam" id="PF08541"/>
    </source>
</evidence>
<dbReference type="InterPro" id="IPR013747">
    <property type="entry name" value="ACP_syn_III_C"/>
</dbReference>
<accession>A0A502FSB4</accession>
<evidence type="ECO:0000313" key="5">
    <source>
        <dbReference type="EMBL" id="TPG52270.1"/>
    </source>
</evidence>
<dbReference type="AlphaFoldDB" id="A0A502FSB4"/>
<dbReference type="Proteomes" id="UP000319931">
    <property type="component" value="Unassembled WGS sequence"/>
</dbReference>
<evidence type="ECO:0000313" key="6">
    <source>
        <dbReference type="Proteomes" id="UP000319931"/>
    </source>
</evidence>
<keyword evidence="1" id="KW-0808">Transferase</keyword>
<feature type="domain" description="Beta-ketoacyl-[acyl-carrier-protein] synthase III N-terminal" evidence="4">
    <location>
        <begin position="117"/>
        <end position="195"/>
    </location>
</feature>
<keyword evidence="2" id="KW-0012">Acyltransferase</keyword>
<evidence type="ECO:0000256" key="2">
    <source>
        <dbReference type="ARBA" id="ARBA00023315"/>
    </source>
</evidence>
<gene>
    <name evidence="5" type="ORF">EAH76_15850</name>
</gene>
<comment type="caution">
    <text evidence="5">The sequence shown here is derived from an EMBL/GenBank/DDBJ whole genome shotgun (WGS) entry which is preliminary data.</text>
</comment>
<dbReference type="InterPro" id="IPR016039">
    <property type="entry name" value="Thiolase-like"/>
</dbReference>
<dbReference type="GO" id="GO:0044550">
    <property type="term" value="P:secondary metabolite biosynthetic process"/>
    <property type="evidence" value="ECO:0007669"/>
    <property type="project" value="TreeGrafter"/>
</dbReference>
<dbReference type="GO" id="GO:0006633">
    <property type="term" value="P:fatty acid biosynthetic process"/>
    <property type="evidence" value="ECO:0007669"/>
    <property type="project" value="InterPro"/>
</dbReference>
<sequence>MGTALPGAPVATGALIDRVATRFALSRHREATVIGRRLEIEARHLCRSFETAHEAARPGEANPELAAAAVVSALGEAGLAVGDLGYLIGHTTTPLQPLPSNIAFVADRLGYGGPHLELRQACTGFANALMIAFGLLAAPGARPVAIVGSETGSLFFEPMHADRDPGQLVNLVQMGDGAGAIILGHARGGASITAAWFGAIGLGRAPGLQVRADTPRAFEHDFATILASGSQLFDAGRDAAARHGLTLDSVDTIIPHQVSGRIGRQAAAHFGLPAERFFVNADRLGNTGSAAIWLALAELRRSAPTTGHRTLVLGAEATKFMHGGFVYEHG</sequence>
<protein>
    <submittedName>
        <fullName evidence="5">3-oxoacyl-ACP synthase</fullName>
    </submittedName>
</protein>
<keyword evidence="6" id="KW-1185">Reference proteome</keyword>
<reference evidence="5 6" key="1">
    <citation type="journal article" date="2019" name="Environ. Microbiol.">
        <title>Species interactions and distinct microbial communities in high Arctic permafrost affected cryosols are associated with the CH4 and CO2 gas fluxes.</title>
        <authorList>
            <person name="Altshuler I."/>
            <person name="Hamel J."/>
            <person name="Turney S."/>
            <person name="Magnuson E."/>
            <person name="Levesque R."/>
            <person name="Greer C."/>
            <person name="Whyte L.G."/>
        </authorList>
    </citation>
    <scope>NUCLEOTIDE SEQUENCE [LARGE SCALE GENOMIC DNA]</scope>
    <source>
        <strain evidence="5 6">E6.1</strain>
    </source>
</reference>
<dbReference type="GO" id="GO:0004315">
    <property type="term" value="F:3-oxoacyl-[acyl-carrier-protein] synthase activity"/>
    <property type="evidence" value="ECO:0007669"/>
    <property type="project" value="InterPro"/>
</dbReference>
<dbReference type="OrthoDB" id="6251378at2"/>
<dbReference type="PANTHER" id="PTHR34069">
    <property type="entry name" value="3-OXOACYL-[ACYL-CARRIER-PROTEIN] SYNTHASE 3"/>
    <property type="match status" value="1"/>
</dbReference>
<dbReference type="EMBL" id="RCZC01000004">
    <property type="protein sequence ID" value="TPG52270.1"/>
    <property type="molecule type" value="Genomic_DNA"/>
</dbReference>
<dbReference type="Pfam" id="PF08541">
    <property type="entry name" value="ACP_syn_III_C"/>
    <property type="match status" value="1"/>
</dbReference>
<proteinExistence type="predicted"/>
<dbReference type="Gene3D" id="3.40.47.10">
    <property type="match status" value="2"/>
</dbReference>
<dbReference type="InterPro" id="IPR013751">
    <property type="entry name" value="ACP_syn_III_N"/>
</dbReference>
<name>A0A502FSB4_9SPHN</name>
<dbReference type="PANTHER" id="PTHR34069:SF2">
    <property type="entry name" value="BETA-KETOACYL-[ACYL-CARRIER-PROTEIN] SYNTHASE III"/>
    <property type="match status" value="1"/>
</dbReference>